<dbReference type="InterPro" id="IPR036873">
    <property type="entry name" value="Rhodanese-like_dom_sf"/>
</dbReference>
<dbReference type="CDD" id="cd00158">
    <property type="entry name" value="RHOD"/>
    <property type="match status" value="1"/>
</dbReference>
<dbReference type="Proteomes" id="UP000230790">
    <property type="component" value="Unassembled WGS sequence"/>
</dbReference>
<evidence type="ECO:0000259" key="1">
    <source>
        <dbReference type="PROSITE" id="PS50206"/>
    </source>
</evidence>
<evidence type="ECO:0000313" key="3">
    <source>
        <dbReference type="Proteomes" id="UP000230790"/>
    </source>
</evidence>
<name>A0A2M8QDI2_9CHLR</name>
<protein>
    <recommendedName>
        <fullName evidence="1">Rhodanese domain-containing protein</fullName>
    </recommendedName>
</protein>
<dbReference type="PANTHER" id="PTHR43031:SF18">
    <property type="entry name" value="RHODANESE-RELATED SULFURTRANSFERASES"/>
    <property type="match status" value="1"/>
</dbReference>
<sequence length="115" mass="12808">MLNVLRSFIGERAGTAITPKQYKTDFADAHRPHVLIDVRTAEEFKSGHIPGAINIDVQVLAQRLQDIPRDRAVVLYCRSGNRSSYAAHILQRAGYAEVYDLGGIGDWRAAGYPIR</sequence>
<dbReference type="AlphaFoldDB" id="A0A2M8QDI2"/>
<dbReference type="PROSITE" id="PS00380">
    <property type="entry name" value="RHODANESE_1"/>
    <property type="match status" value="1"/>
</dbReference>
<dbReference type="SUPFAM" id="SSF52821">
    <property type="entry name" value="Rhodanese/Cell cycle control phosphatase"/>
    <property type="match status" value="1"/>
</dbReference>
<dbReference type="FunFam" id="3.40.250.10:FF:000049">
    <property type="entry name" value="Phage shock protein E"/>
    <property type="match status" value="1"/>
</dbReference>
<dbReference type="PROSITE" id="PS50206">
    <property type="entry name" value="RHODANESE_3"/>
    <property type="match status" value="1"/>
</dbReference>
<dbReference type="GO" id="GO:0004792">
    <property type="term" value="F:thiosulfate-cyanide sulfurtransferase activity"/>
    <property type="evidence" value="ECO:0007669"/>
    <property type="project" value="InterPro"/>
</dbReference>
<dbReference type="InterPro" id="IPR001763">
    <property type="entry name" value="Rhodanese-like_dom"/>
</dbReference>
<organism evidence="2 3">
    <name type="scientific">Candidatus Thermofonsia Clade 3 bacterium</name>
    <dbReference type="NCBI Taxonomy" id="2364212"/>
    <lineage>
        <taxon>Bacteria</taxon>
        <taxon>Bacillati</taxon>
        <taxon>Chloroflexota</taxon>
        <taxon>Candidatus Thermofontia</taxon>
        <taxon>Candidatus Thermofonsia Clade 3</taxon>
    </lineage>
</organism>
<dbReference type="PANTHER" id="PTHR43031">
    <property type="entry name" value="FAD-DEPENDENT OXIDOREDUCTASE"/>
    <property type="match status" value="1"/>
</dbReference>
<proteinExistence type="predicted"/>
<dbReference type="InterPro" id="IPR001307">
    <property type="entry name" value="Thiosulphate_STrfase_CS"/>
</dbReference>
<accession>A0A2M8QDI2</accession>
<dbReference type="Gene3D" id="3.40.250.10">
    <property type="entry name" value="Rhodanese-like domain"/>
    <property type="match status" value="1"/>
</dbReference>
<gene>
    <name evidence="2" type="ORF">CUN48_06370</name>
</gene>
<dbReference type="Pfam" id="PF00581">
    <property type="entry name" value="Rhodanese"/>
    <property type="match status" value="1"/>
</dbReference>
<reference evidence="2 3" key="1">
    <citation type="submission" date="2017-11" db="EMBL/GenBank/DDBJ databases">
        <title>Evolution of Phototrophy in the Chloroflexi Phylum Driven by Horizontal Gene Transfer.</title>
        <authorList>
            <person name="Ward L.M."/>
            <person name="Hemp J."/>
            <person name="Shih P.M."/>
            <person name="Mcglynn S.E."/>
            <person name="Fischer W."/>
        </authorList>
    </citation>
    <scope>NUCLEOTIDE SEQUENCE [LARGE SCALE GENOMIC DNA]</scope>
    <source>
        <strain evidence="2">JP3_7</strain>
    </source>
</reference>
<dbReference type="SMART" id="SM00450">
    <property type="entry name" value="RHOD"/>
    <property type="match status" value="1"/>
</dbReference>
<dbReference type="EMBL" id="PGTN01000032">
    <property type="protein sequence ID" value="PJF47861.1"/>
    <property type="molecule type" value="Genomic_DNA"/>
</dbReference>
<comment type="caution">
    <text evidence="2">The sequence shown here is derived from an EMBL/GenBank/DDBJ whole genome shotgun (WGS) entry which is preliminary data.</text>
</comment>
<evidence type="ECO:0000313" key="2">
    <source>
        <dbReference type="EMBL" id="PJF47861.1"/>
    </source>
</evidence>
<feature type="domain" description="Rhodanese" evidence="1">
    <location>
        <begin position="29"/>
        <end position="115"/>
    </location>
</feature>
<dbReference type="InterPro" id="IPR050229">
    <property type="entry name" value="GlpE_sulfurtransferase"/>
</dbReference>